<keyword evidence="4" id="KW-0413">Isomerase</keyword>
<dbReference type="GO" id="GO:0003723">
    <property type="term" value="F:RNA binding"/>
    <property type="evidence" value="ECO:0007669"/>
    <property type="project" value="InterPro"/>
</dbReference>
<dbReference type="Gene3D" id="3.30.2350.10">
    <property type="entry name" value="Pseudouridine synthase"/>
    <property type="match status" value="1"/>
</dbReference>
<dbReference type="Pfam" id="PF00849">
    <property type="entry name" value="PseudoU_synth_2"/>
    <property type="match status" value="1"/>
</dbReference>
<comment type="catalytic activity">
    <reaction evidence="5">
        <text>uridine(2819) in 21S rRNA = pseudouridine(2819) in 21S rRNA</text>
        <dbReference type="Rhea" id="RHEA:42556"/>
        <dbReference type="Rhea" id="RHEA-COMP:10113"/>
        <dbReference type="Rhea" id="RHEA-COMP:10114"/>
        <dbReference type="ChEBI" id="CHEBI:65314"/>
        <dbReference type="ChEBI" id="CHEBI:65315"/>
        <dbReference type="EC" id="5.4.99.43"/>
    </reaction>
</comment>
<gene>
    <name evidence="13" type="ORF">BON22_1164</name>
</gene>
<dbReference type="GO" id="GO:0005739">
    <property type="term" value="C:mitochondrion"/>
    <property type="evidence" value="ECO:0007669"/>
    <property type="project" value="UniProtKB-SubCell"/>
</dbReference>
<dbReference type="PROSITE" id="PS01129">
    <property type="entry name" value="PSI_RLU"/>
    <property type="match status" value="1"/>
</dbReference>
<evidence type="ECO:0000256" key="2">
    <source>
        <dbReference type="ARBA" id="ARBA00010876"/>
    </source>
</evidence>
<dbReference type="GO" id="GO:0160143">
    <property type="term" value="F:21S rRNA pseudouridine(2819) synthase activity"/>
    <property type="evidence" value="ECO:0007669"/>
    <property type="project" value="UniProtKB-EC"/>
</dbReference>
<evidence type="ECO:0000256" key="9">
    <source>
        <dbReference type="ARBA" id="ARBA00041561"/>
    </source>
</evidence>
<dbReference type="GO" id="GO:0000455">
    <property type="term" value="P:enzyme-directed rRNA pseudouridine synthesis"/>
    <property type="evidence" value="ECO:0007669"/>
    <property type="project" value="TreeGrafter"/>
</dbReference>
<evidence type="ECO:0000256" key="10">
    <source>
        <dbReference type="ARBA" id="ARBA00041978"/>
    </source>
</evidence>
<comment type="caution">
    <text evidence="13">The sequence shown here is derived from an EMBL/GenBank/DDBJ whole genome shotgun (WGS) entry which is preliminary data.</text>
</comment>
<reference evidence="14" key="1">
    <citation type="journal article" date="2017" name="Genome Announc.">
        <title>Genome sequences of Cyberlindnera fabianii 65, Pichia kudriavzevii 129, and Saccharomyces cerevisiae 131 isolated from fermented masau fruits in Zimbabwe.</title>
        <authorList>
            <person name="van Rijswijck I.M.H."/>
            <person name="Derks M.F.L."/>
            <person name="Abee T."/>
            <person name="de Ridder D."/>
            <person name="Smid E.J."/>
        </authorList>
    </citation>
    <scope>NUCLEOTIDE SEQUENCE [LARGE SCALE GENOMIC DNA]</scope>
    <source>
        <strain evidence="14">65</strain>
    </source>
</reference>
<dbReference type="Proteomes" id="UP000189513">
    <property type="component" value="Unassembled WGS sequence"/>
</dbReference>
<dbReference type="PANTHER" id="PTHR21600:SF81">
    <property type="entry name" value="21S RRNA PSEUDOURIDINE(2819) SYNTHASE"/>
    <property type="match status" value="1"/>
</dbReference>
<accession>A0A1V2LA56</accession>
<evidence type="ECO:0000256" key="3">
    <source>
        <dbReference type="ARBA" id="ARBA00023128"/>
    </source>
</evidence>
<dbReference type="InterPro" id="IPR020103">
    <property type="entry name" value="PsdUridine_synth_cat_dom_sf"/>
</dbReference>
<evidence type="ECO:0000256" key="6">
    <source>
        <dbReference type="ARBA" id="ARBA00037513"/>
    </source>
</evidence>
<evidence type="ECO:0000313" key="13">
    <source>
        <dbReference type="EMBL" id="ONH68674.1"/>
    </source>
</evidence>
<sequence>MDHPKFIVINKNCGVPVQDDSKRLHHTRQRKGLQTMLSEIDPQIRGVHRLDKCVTGGIVFAKDKRTAAMISRNLKQGGNSGYKLTRRYVGLLRLEDLIKTGHSPSRQRLIGTVHSKTDNGRIETTRFILPWVTSGGYTVAVIELETGRKHQIRRHFGEILKWPLINDVKYGASGIEIGSESAIGLHSAYVNLKIGSSEHQCLIPPVYAAPMWSGFLSNDGQFTNDISQLLLNFTTEFESKGDGLNVIYSNE</sequence>
<dbReference type="InterPro" id="IPR006145">
    <property type="entry name" value="PsdUridine_synth_RsuA/RluA"/>
</dbReference>
<feature type="domain" description="Pseudouridine synthase RsuA/RluA-like" evidence="12">
    <location>
        <begin position="6"/>
        <end position="156"/>
    </location>
</feature>
<keyword evidence="3" id="KW-0496">Mitochondrion</keyword>
<evidence type="ECO:0000313" key="14">
    <source>
        <dbReference type="Proteomes" id="UP000189513"/>
    </source>
</evidence>
<organism evidence="13 14">
    <name type="scientific">Cyberlindnera fabianii</name>
    <name type="common">Yeast</name>
    <name type="synonym">Hansenula fabianii</name>
    <dbReference type="NCBI Taxonomy" id="36022"/>
    <lineage>
        <taxon>Eukaryota</taxon>
        <taxon>Fungi</taxon>
        <taxon>Dikarya</taxon>
        <taxon>Ascomycota</taxon>
        <taxon>Saccharomycotina</taxon>
        <taxon>Saccharomycetes</taxon>
        <taxon>Phaffomycetales</taxon>
        <taxon>Phaffomycetaceae</taxon>
        <taxon>Cyberlindnera</taxon>
    </lineage>
</organism>
<dbReference type="InterPro" id="IPR050188">
    <property type="entry name" value="RluA_PseudoU_synthase"/>
</dbReference>
<evidence type="ECO:0000256" key="5">
    <source>
        <dbReference type="ARBA" id="ARBA00036927"/>
    </source>
</evidence>
<comment type="similarity">
    <text evidence="2">Belongs to the pseudouridine synthase RluA family.</text>
</comment>
<dbReference type="CDD" id="cd02869">
    <property type="entry name" value="PseudoU_synth_RluA_like"/>
    <property type="match status" value="1"/>
</dbReference>
<dbReference type="EMBL" id="MPUK01000002">
    <property type="protein sequence ID" value="ONH68674.1"/>
    <property type="molecule type" value="Genomic_DNA"/>
</dbReference>
<evidence type="ECO:0000256" key="4">
    <source>
        <dbReference type="ARBA" id="ARBA00023235"/>
    </source>
</evidence>
<dbReference type="PANTHER" id="PTHR21600">
    <property type="entry name" value="MITOCHONDRIAL RNA PSEUDOURIDINE SYNTHASE"/>
    <property type="match status" value="1"/>
</dbReference>
<evidence type="ECO:0000259" key="12">
    <source>
        <dbReference type="Pfam" id="PF00849"/>
    </source>
</evidence>
<comment type="subcellular location">
    <subcellularLocation>
        <location evidence="1">Mitochondrion</location>
    </subcellularLocation>
</comment>
<dbReference type="STRING" id="36022.A0A1V2LA56"/>
<evidence type="ECO:0000256" key="7">
    <source>
        <dbReference type="ARBA" id="ARBA00038947"/>
    </source>
</evidence>
<dbReference type="EC" id="5.4.99.43" evidence="7"/>
<keyword evidence="14" id="KW-1185">Reference proteome</keyword>
<dbReference type="AlphaFoldDB" id="A0A1V2LA56"/>
<protein>
    <recommendedName>
        <fullName evidence="8">21S rRNA pseudouridine(2819) synthase</fullName>
        <ecNumber evidence="7">5.4.99.43</ecNumber>
    </recommendedName>
    <alternativeName>
        <fullName evidence="10">Pseudouridine synthase 5</fullName>
    </alternativeName>
    <alternativeName>
        <fullName evidence="9">Pseudouridylate synthase PUS5</fullName>
    </alternativeName>
    <alternativeName>
        <fullName evidence="11">Uracil hydrolyase PUS5</fullName>
    </alternativeName>
</protein>
<dbReference type="OMA" id="CIITKIG"/>
<evidence type="ECO:0000256" key="8">
    <source>
        <dbReference type="ARBA" id="ARBA00040626"/>
    </source>
</evidence>
<proteinExistence type="inferred from homology"/>
<evidence type="ECO:0000256" key="1">
    <source>
        <dbReference type="ARBA" id="ARBA00004173"/>
    </source>
</evidence>
<dbReference type="InterPro" id="IPR006224">
    <property type="entry name" value="PsdUridine_synth_RluA-like_CS"/>
</dbReference>
<evidence type="ECO:0000256" key="11">
    <source>
        <dbReference type="ARBA" id="ARBA00042700"/>
    </source>
</evidence>
<dbReference type="SUPFAM" id="SSF55120">
    <property type="entry name" value="Pseudouridine synthase"/>
    <property type="match status" value="1"/>
</dbReference>
<name>A0A1V2LA56_CYBFA</name>
<comment type="function">
    <text evidence="6">Pseudouridylate synthase responsible for the pseudouridine-2819 formation in mitochondrial 21S rRNA. May modulate the efficiency or the fidelity of the mitochondrial translation machinery.</text>
</comment>
<dbReference type="VEuPathDB" id="FungiDB:BON22_1164"/>